<dbReference type="AlphaFoldDB" id="A0A1F5WQ56"/>
<feature type="transmembrane region" description="Helical" evidence="1">
    <location>
        <begin position="227"/>
        <end position="258"/>
    </location>
</feature>
<protein>
    <submittedName>
        <fullName evidence="2">Uncharacterized protein</fullName>
    </submittedName>
</protein>
<keyword evidence="1" id="KW-0472">Membrane</keyword>
<evidence type="ECO:0000313" key="3">
    <source>
        <dbReference type="Proteomes" id="UP000177723"/>
    </source>
</evidence>
<feature type="transmembrane region" description="Helical" evidence="1">
    <location>
        <begin position="84"/>
        <end position="104"/>
    </location>
</feature>
<feature type="transmembrane region" description="Helical" evidence="1">
    <location>
        <begin position="174"/>
        <end position="195"/>
    </location>
</feature>
<reference evidence="2 3" key="1">
    <citation type="journal article" date="2016" name="Nat. Commun.">
        <title>Thousands of microbial genomes shed light on interconnected biogeochemical processes in an aquifer system.</title>
        <authorList>
            <person name="Anantharaman K."/>
            <person name="Brown C.T."/>
            <person name="Hug L.A."/>
            <person name="Sharon I."/>
            <person name="Castelle C.J."/>
            <person name="Probst A.J."/>
            <person name="Thomas B.C."/>
            <person name="Singh A."/>
            <person name="Wilkins M.J."/>
            <person name="Karaoz U."/>
            <person name="Brodie E.L."/>
            <person name="Williams K.H."/>
            <person name="Hubbard S.S."/>
            <person name="Banfield J.F."/>
        </authorList>
    </citation>
    <scope>NUCLEOTIDE SEQUENCE [LARGE SCALE GENOMIC DNA]</scope>
</reference>
<sequence length="275" mass="31323">MDRTLKGLIAVFFGVLTGGLIALSLWKPLWWLGMILGGGVGYLYYEFAVVKKVAIEVAVDLLEEFSEDFPHISIWCRCAFYRTLSLSSVFLALVAPNFLVFVGPNYAVTLKYPGDFSLSIFGLTMTILFPLLNRVTDEIPCYLSTSDKIRRWKHSLIYTNPLAIAFYWPCYVYFHILLYACVAFDMFISGVCLIARKSVTNFWPIATLLIRFTKTVIITIYSEERLLVAFSAFNGVAVLYFADSFLWGLAFGGVMWLVSYELLSKRVLHLIPLRR</sequence>
<feature type="transmembrane region" description="Helical" evidence="1">
    <location>
        <begin position="29"/>
        <end position="45"/>
    </location>
</feature>
<feature type="transmembrane region" description="Helical" evidence="1">
    <location>
        <begin position="7"/>
        <end position="23"/>
    </location>
</feature>
<organism evidence="2 3">
    <name type="scientific">Candidatus Giovannonibacteria bacterium RIFCSPHIGHO2_12_FULL_43_15</name>
    <dbReference type="NCBI Taxonomy" id="1798341"/>
    <lineage>
        <taxon>Bacteria</taxon>
        <taxon>Candidatus Giovannoniibacteriota</taxon>
    </lineage>
</organism>
<name>A0A1F5WQ56_9BACT</name>
<comment type="caution">
    <text evidence="2">The sequence shown here is derived from an EMBL/GenBank/DDBJ whole genome shotgun (WGS) entry which is preliminary data.</text>
</comment>
<accession>A0A1F5WQ56</accession>
<keyword evidence="1" id="KW-0812">Transmembrane</keyword>
<proteinExistence type="predicted"/>
<dbReference type="Proteomes" id="UP000177723">
    <property type="component" value="Unassembled WGS sequence"/>
</dbReference>
<dbReference type="EMBL" id="MFHT01000011">
    <property type="protein sequence ID" value="OGF77785.1"/>
    <property type="molecule type" value="Genomic_DNA"/>
</dbReference>
<feature type="transmembrane region" description="Helical" evidence="1">
    <location>
        <begin position="202"/>
        <end position="221"/>
    </location>
</feature>
<gene>
    <name evidence="2" type="ORF">A3F23_04115</name>
</gene>
<evidence type="ECO:0000256" key="1">
    <source>
        <dbReference type="SAM" id="Phobius"/>
    </source>
</evidence>
<evidence type="ECO:0000313" key="2">
    <source>
        <dbReference type="EMBL" id="OGF77785.1"/>
    </source>
</evidence>
<keyword evidence="1" id="KW-1133">Transmembrane helix</keyword>